<feature type="domain" description="Beta-lactamase-related" evidence="2">
    <location>
        <begin position="28"/>
        <end position="143"/>
    </location>
</feature>
<evidence type="ECO:0000256" key="1">
    <source>
        <dbReference type="SAM" id="Phobius"/>
    </source>
</evidence>
<feature type="transmembrane region" description="Helical" evidence="1">
    <location>
        <begin position="195"/>
        <end position="219"/>
    </location>
</feature>
<organism evidence="3 4">
    <name type="scientific">Phycicoccus avicenniae</name>
    <dbReference type="NCBI Taxonomy" id="2828860"/>
    <lineage>
        <taxon>Bacteria</taxon>
        <taxon>Bacillati</taxon>
        <taxon>Actinomycetota</taxon>
        <taxon>Actinomycetes</taxon>
        <taxon>Micrococcales</taxon>
        <taxon>Intrasporangiaceae</taxon>
        <taxon>Phycicoccus</taxon>
    </lineage>
</organism>
<comment type="caution">
    <text evidence="3">The sequence shown here is derived from an EMBL/GenBank/DDBJ whole genome shotgun (WGS) entry which is preliminary data.</text>
</comment>
<dbReference type="InterPro" id="IPR050491">
    <property type="entry name" value="AmpC-like"/>
</dbReference>
<dbReference type="PANTHER" id="PTHR46825:SF15">
    <property type="entry name" value="BETA-LACTAMASE-RELATED DOMAIN-CONTAINING PROTEIN"/>
    <property type="match status" value="1"/>
</dbReference>
<feature type="transmembrane region" description="Helical" evidence="1">
    <location>
        <begin position="239"/>
        <end position="260"/>
    </location>
</feature>
<evidence type="ECO:0000313" key="3">
    <source>
        <dbReference type="EMBL" id="MBR7744088.1"/>
    </source>
</evidence>
<name>A0A941D8Z1_9MICO</name>
<sequence length="285" mass="29717">MEHSFVSDGEVHEAMATGHLPWFFTKRPMPENATTRGTAPQGGIVAGVTDLAHYLAVQMNGRDDVLSADGKRAMMRPAGAASPFYGFGWFVDTEAGTVWHTGTSPGFEATATMLPAQGKAVVVLVNGGSGVGFGETAPLRDAITARALGLDDASSGSRLPQKALFLGLLLLPALYLLATVWAWHRRATIRAKSGWFGLFSLWFPLLTTGVAAWVVLSLAPTLIGSPLGTISRFQPDLGVALTATAVTGVLWALGRLVVAYTGDGRPRLRASTPAGPASPPGPGGV</sequence>
<dbReference type="EMBL" id="JAGSNF010000017">
    <property type="protein sequence ID" value="MBR7744088.1"/>
    <property type="molecule type" value="Genomic_DNA"/>
</dbReference>
<gene>
    <name evidence="3" type="ORF">KC207_12390</name>
</gene>
<dbReference type="SUPFAM" id="SSF56601">
    <property type="entry name" value="beta-lactamase/transpeptidase-like"/>
    <property type="match status" value="1"/>
</dbReference>
<dbReference type="Proteomes" id="UP000677016">
    <property type="component" value="Unassembled WGS sequence"/>
</dbReference>
<dbReference type="InterPro" id="IPR001466">
    <property type="entry name" value="Beta-lactam-related"/>
</dbReference>
<dbReference type="AlphaFoldDB" id="A0A941D8Z1"/>
<dbReference type="InterPro" id="IPR012338">
    <property type="entry name" value="Beta-lactam/transpept-like"/>
</dbReference>
<evidence type="ECO:0000313" key="4">
    <source>
        <dbReference type="Proteomes" id="UP000677016"/>
    </source>
</evidence>
<keyword evidence="4" id="KW-1185">Reference proteome</keyword>
<keyword evidence="1" id="KW-1133">Transmembrane helix</keyword>
<dbReference type="GO" id="GO:0016787">
    <property type="term" value="F:hydrolase activity"/>
    <property type="evidence" value="ECO:0007669"/>
    <property type="project" value="UniProtKB-KW"/>
</dbReference>
<keyword evidence="1" id="KW-0812">Transmembrane</keyword>
<accession>A0A941D8Z1</accession>
<dbReference type="Pfam" id="PF00144">
    <property type="entry name" value="Beta-lactamase"/>
    <property type="match status" value="1"/>
</dbReference>
<protein>
    <submittedName>
        <fullName evidence="3">Serine hydrolase</fullName>
    </submittedName>
</protein>
<feature type="transmembrane region" description="Helical" evidence="1">
    <location>
        <begin position="163"/>
        <end position="183"/>
    </location>
</feature>
<proteinExistence type="predicted"/>
<evidence type="ECO:0000259" key="2">
    <source>
        <dbReference type="Pfam" id="PF00144"/>
    </source>
</evidence>
<keyword evidence="1" id="KW-0472">Membrane</keyword>
<dbReference type="PANTHER" id="PTHR46825">
    <property type="entry name" value="D-ALANYL-D-ALANINE-CARBOXYPEPTIDASE/ENDOPEPTIDASE AMPH"/>
    <property type="match status" value="1"/>
</dbReference>
<keyword evidence="3" id="KW-0378">Hydrolase</keyword>
<dbReference type="Gene3D" id="3.40.710.10">
    <property type="entry name" value="DD-peptidase/beta-lactamase superfamily"/>
    <property type="match status" value="1"/>
</dbReference>
<reference evidence="3" key="1">
    <citation type="submission" date="2021-04" db="EMBL/GenBank/DDBJ databases">
        <title>Phycicoccus avicenniae sp. nov., a novel endophytic actinomycetes isolated from branch of Avicennia mariana.</title>
        <authorList>
            <person name="Tuo L."/>
        </authorList>
    </citation>
    <scope>NUCLEOTIDE SEQUENCE</scope>
    <source>
        <strain evidence="3">BSK3Z-2</strain>
    </source>
</reference>